<dbReference type="EMBL" id="MKIO01000019">
    <property type="protein sequence ID" value="OLP57233.1"/>
    <property type="molecule type" value="Genomic_DNA"/>
</dbReference>
<dbReference type="InterPro" id="IPR012349">
    <property type="entry name" value="Split_barrel_FMN-bd"/>
</dbReference>
<keyword evidence="5" id="KW-1185">Reference proteome</keyword>
<dbReference type="STRING" id="1672749.BJF92_06830"/>
<proteinExistence type="predicted"/>
<gene>
    <name evidence="2" type="ORF">BJF92_06830</name>
    <name evidence="3" type="ORF">BTR14_03610</name>
</gene>
<protein>
    <recommendedName>
        <fullName evidence="1">CREG-like beta-barrel domain-containing protein</fullName>
    </recommendedName>
</protein>
<evidence type="ECO:0000313" key="5">
    <source>
        <dbReference type="Proteomes" id="UP000192652"/>
    </source>
</evidence>
<dbReference type="Proteomes" id="UP000192652">
    <property type="component" value="Unassembled WGS sequence"/>
</dbReference>
<dbReference type="EMBL" id="MSPX01000002">
    <property type="protein sequence ID" value="OQP87663.1"/>
    <property type="molecule type" value="Genomic_DNA"/>
</dbReference>
<dbReference type="RefSeq" id="WP_075633253.1">
    <property type="nucleotide sequence ID" value="NZ_MKIO01000019.1"/>
</dbReference>
<accession>A0A1Q9AP87</accession>
<sequence length="170" mass="18400">MNEKNPTPPAGADGSPAARAEDIALARRLLADAPDAALAVLDDSGHPFVSRVLVATDRDGTPFLFVSALSHHTRALIRDGRCSLLVTETGKGDPLAHPRLTLQAMAAPVARDAPERDRLRQYFLDRHPKSALYIDFQDFLFIRLMPIKGHLVAGFGSTAMLTAHAVLNET</sequence>
<reference evidence="2 4" key="1">
    <citation type="submission" date="2016-09" db="EMBL/GenBank/DDBJ databases">
        <title>Rhizobium sp. nov., a novel species isolated from the rice rhizosphere.</title>
        <authorList>
            <person name="Zhao J."/>
            <person name="Zhang X."/>
        </authorList>
    </citation>
    <scope>NUCLEOTIDE SEQUENCE [LARGE SCALE GENOMIC DNA]</scope>
    <source>
        <strain evidence="2 4">MH17</strain>
    </source>
</reference>
<evidence type="ECO:0000313" key="4">
    <source>
        <dbReference type="Proteomes" id="UP000186143"/>
    </source>
</evidence>
<dbReference type="PANTHER" id="PTHR13343">
    <property type="entry name" value="CREG1 PROTEIN"/>
    <property type="match status" value="1"/>
</dbReference>
<reference evidence="3 5" key="3">
    <citation type="journal article" date="2017" name="Antonie Van Leeuwenhoek">
        <title>Rhizobium rhizosphaerae sp. nov., a novel species isolated from rice rhizosphere.</title>
        <authorList>
            <person name="Zhao J.J."/>
            <person name="Zhang J."/>
            <person name="Zhang R.J."/>
            <person name="Zhang C.W."/>
            <person name="Yin H.Q."/>
            <person name="Zhang X.X."/>
        </authorList>
    </citation>
    <scope>NUCLEOTIDE SEQUENCE [LARGE SCALE GENOMIC DNA]</scope>
    <source>
        <strain evidence="3 5">RD15</strain>
    </source>
</reference>
<evidence type="ECO:0000313" key="3">
    <source>
        <dbReference type="EMBL" id="OQP87663.1"/>
    </source>
</evidence>
<evidence type="ECO:0000259" key="1">
    <source>
        <dbReference type="Pfam" id="PF13883"/>
    </source>
</evidence>
<dbReference type="SUPFAM" id="SSF50475">
    <property type="entry name" value="FMN-binding split barrel"/>
    <property type="match status" value="1"/>
</dbReference>
<dbReference type="Gene3D" id="2.30.110.10">
    <property type="entry name" value="Electron Transport, Fmn-binding Protein, Chain A"/>
    <property type="match status" value="1"/>
</dbReference>
<reference evidence="3" key="2">
    <citation type="submission" date="2016-12" db="EMBL/GenBank/DDBJ databases">
        <authorList>
            <person name="Zhang X."/>
            <person name="Zhao J."/>
        </authorList>
    </citation>
    <scope>NUCLEOTIDE SEQUENCE</scope>
    <source>
        <strain evidence="3">RD15</strain>
    </source>
</reference>
<dbReference type="InterPro" id="IPR055343">
    <property type="entry name" value="CREG_beta-barrel"/>
</dbReference>
<dbReference type="PANTHER" id="PTHR13343:SF17">
    <property type="entry name" value="CELLULAR REPRESSOR OF E1A-STIMULATED GENES, ISOFORM A"/>
    <property type="match status" value="1"/>
</dbReference>
<comment type="caution">
    <text evidence="2">The sequence shown here is derived from an EMBL/GenBank/DDBJ whole genome shotgun (WGS) entry which is preliminary data.</text>
</comment>
<feature type="domain" description="CREG-like beta-barrel" evidence="1">
    <location>
        <begin position="21"/>
        <end position="163"/>
    </location>
</feature>
<evidence type="ECO:0000313" key="2">
    <source>
        <dbReference type="EMBL" id="OLP57233.1"/>
    </source>
</evidence>
<dbReference type="Proteomes" id="UP000186143">
    <property type="component" value="Unassembled WGS sequence"/>
</dbReference>
<dbReference type="AlphaFoldDB" id="A0A1Q9AP87"/>
<organism evidence="2 4">
    <name type="scientific">Xaviernesmea rhizosphaerae</name>
    <dbReference type="NCBI Taxonomy" id="1672749"/>
    <lineage>
        <taxon>Bacteria</taxon>
        <taxon>Pseudomonadati</taxon>
        <taxon>Pseudomonadota</taxon>
        <taxon>Alphaproteobacteria</taxon>
        <taxon>Hyphomicrobiales</taxon>
        <taxon>Rhizobiaceae</taxon>
        <taxon>Rhizobium/Agrobacterium group</taxon>
        <taxon>Xaviernesmea</taxon>
    </lineage>
</organism>
<dbReference type="OrthoDB" id="9814594at2"/>
<dbReference type="GO" id="GO:0005737">
    <property type="term" value="C:cytoplasm"/>
    <property type="evidence" value="ECO:0007669"/>
    <property type="project" value="UniProtKB-ARBA"/>
</dbReference>
<dbReference type="Pfam" id="PF13883">
    <property type="entry name" value="CREG_beta-barrel"/>
    <property type="match status" value="1"/>
</dbReference>
<name>A0A1Q9AP87_9HYPH</name>